<comment type="caution">
    <text evidence="1">The sequence shown here is derived from an EMBL/GenBank/DDBJ whole genome shotgun (WGS) entry which is preliminary data.</text>
</comment>
<gene>
    <name evidence="1" type="ORF">HHI36_003021</name>
</gene>
<accession>A0ABD2PD06</accession>
<protein>
    <submittedName>
        <fullName evidence="1">Uncharacterized protein</fullName>
    </submittedName>
</protein>
<sequence>MDSENYSRTTSSILKLRNISQFETTCAPKRIGRRTYTYLAPRICAALPEAIKKSGNIRCFKKSAKQWILETERVAVFEMINNLCEIDEEKTVSDIIVLNGE</sequence>
<dbReference type="EMBL" id="JABFTP020000185">
    <property type="protein sequence ID" value="KAL3288582.1"/>
    <property type="molecule type" value="Genomic_DNA"/>
</dbReference>
<organism evidence="1 2">
    <name type="scientific">Cryptolaemus montrouzieri</name>
    <dbReference type="NCBI Taxonomy" id="559131"/>
    <lineage>
        <taxon>Eukaryota</taxon>
        <taxon>Metazoa</taxon>
        <taxon>Ecdysozoa</taxon>
        <taxon>Arthropoda</taxon>
        <taxon>Hexapoda</taxon>
        <taxon>Insecta</taxon>
        <taxon>Pterygota</taxon>
        <taxon>Neoptera</taxon>
        <taxon>Endopterygota</taxon>
        <taxon>Coleoptera</taxon>
        <taxon>Polyphaga</taxon>
        <taxon>Cucujiformia</taxon>
        <taxon>Coccinelloidea</taxon>
        <taxon>Coccinellidae</taxon>
        <taxon>Scymninae</taxon>
        <taxon>Scymnini</taxon>
        <taxon>Cryptolaemus</taxon>
    </lineage>
</organism>
<keyword evidence="2" id="KW-1185">Reference proteome</keyword>
<dbReference type="Proteomes" id="UP001516400">
    <property type="component" value="Unassembled WGS sequence"/>
</dbReference>
<evidence type="ECO:0000313" key="1">
    <source>
        <dbReference type="EMBL" id="KAL3288582.1"/>
    </source>
</evidence>
<name>A0ABD2PD06_9CUCU</name>
<reference evidence="1 2" key="1">
    <citation type="journal article" date="2021" name="BMC Biol.">
        <title>Horizontally acquired antibacterial genes associated with adaptive radiation of ladybird beetles.</title>
        <authorList>
            <person name="Li H.S."/>
            <person name="Tang X.F."/>
            <person name="Huang Y.H."/>
            <person name="Xu Z.Y."/>
            <person name="Chen M.L."/>
            <person name="Du X.Y."/>
            <person name="Qiu B.Y."/>
            <person name="Chen P.T."/>
            <person name="Zhang W."/>
            <person name="Slipinski A."/>
            <person name="Escalona H.E."/>
            <person name="Waterhouse R.M."/>
            <person name="Zwick A."/>
            <person name="Pang H."/>
        </authorList>
    </citation>
    <scope>NUCLEOTIDE SEQUENCE [LARGE SCALE GENOMIC DNA]</scope>
    <source>
        <strain evidence="1">SYSU2018</strain>
    </source>
</reference>
<dbReference type="AlphaFoldDB" id="A0ABD2PD06"/>
<evidence type="ECO:0000313" key="2">
    <source>
        <dbReference type="Proteomes" id="UP001516400"/>
    </source>
</evidence>
<proteinExistence type="predicted"/>